<dbReference type="PANTHER" id="PTHR12304:SF56">
    <property type="entry name" value="HYDROLASE, PUTATIVE (AFU_ORTHOLOGUE AFUA_1G11790)-RELATED"/>
    <property type="match status" value="1"/>
</dbReference>
<name>A0A9P9E080_9HYPO</name>
<feature type="domain" description="Inosine/uridine-preferring nucleoside hydrolase" evidence="4">
    <location>
        <begin position="7"/>
        <end position="374"/>
    </location>
</feature>
<gene>
    <name evidence="5" type="ORF">EDB81DRAFT_906753</name>
</gene>
<accession>A0A9P9E080</accession>
<dbReference type="GO" id="GO:0008477">
    <property type="term" value="F:purine nucleosidase activity"/>
    <property type="evidence" value="ECO:0007669"/>
    <property type="project" value="TreeGrafter"/>
</dbReference>
<dbReference type="AlphaFoldDB" id="A0A9P9E080"/>
<dbReference type="SUPFAM" id="SSF53590">
    <property type="entry name" value="Nucleoside hydrolase"/>
    <property type="match status" value="1"/>
</dbReference>
<evidence type="ECO:0000256" key="3">
    <source>
        <dbReference type="ARBA" id="ARBA00023295"/>
    </source>
</evidence>
<comment type="similarity">
    <text evidence="1">Belongs to the IUNH family.</text>
</comment>
<evidence type="ECO:0000259" key="4">
    <source>
        <dbReference type="Pfam" id="PF01156"/>
    </source>
</evidence>
<organism evidence="5 6">
    <name type="scientific">Dactylonectria macrodidyma</name>
    <dbReference type="NCBI Taxonomy" id="307937"/>
    <lineage>
        <taxon>Eukaryota</taxon>
        <taxon>Fungi</taxon>
        <taxon>Dikarya</taxon>
        <taxon>Ascomycota</taxon>
        <taxon>Pezizomycotina</taxon>
        <taxon>Sordariomycetes</taxon>
        <taxon>Hypocreomycetidae</taxon>
        <taxon>Hypocreales</taxon>
        <taxon>Nectriaceae</taxon>
        <taxon>Dactylonectria</taxon>
    </lineage>
</organism>
<dbReference type="OrthoDB" id="5783963at2759"/>
<keyword evidence="3" id="KW-0326">Glycosidase</keyword>
<dbReference type="GO" id="GO:0006152">
    <property type="term" value="P:purine nucleoside catabolic process"/>
    <property type="evidence" value="ECO:0007669"/>
    <property type="project" value="TreeGrafter"/>
</dbReference>
<protein>
    <submittedName>
        <fullName evidence="5">Inosine-uridine preferring nucleoside hydrolase</fullName>
    </submittedName>
</protein>
<sequence>MPAKNRIIIDTDPGVDDTLAMLLAFASSPQEVEVAMLSVSYGNIPVQGCLKNIVTLFHVIDKELAWRRANGLPGGFDTLEKCQPIVAVGPEHALEEELLVEDGFHGRDGLHGVHEAHPHLTPEDTWKSLFKDGEPEAEALKSFHSLFKPSKTPAHLEILRLLREEPEGTITICVIGPMTNVAMAAAEDPETFLRVKELVIMGGAVDCPGNITPLGEFNTYADAVAAARVFALTSATPASTMPIVPQRMANLPPYPDHLPKQLKLSLFPLDITTPHVIRKDFFFESIAPHRVAGSPLATWVETFMKGTFRQIEKMSGQLSTNPGLQLHDPMTIWYVISQDDPKWEIAQGGPEDIRIETSGQWSHGMLIRDRRGIKRHGGNDSLQEVPGDEFGWLSARRGNRIHRYVSTPGREQFAVLLMERIFGRL</sequence>
<evidence type="ECO:0000256" key="1">
    <source>
        <dbReference type="ARBA" id="ARBA00009176"/>
    </source>
</evidence>
<keyword evidence="2 5" id="KW-0378">Hydrolase</keyword>
<keyword evidence="6" id="KW-1185">Reference proteome</keyword>
<evidence type="ECO:0000313" key="5">
    <source>
        <dbReference type="EMBL" id="KAH7128980.1"/>
    </source>
</evidence>
<dbReference type="GO" id="GO:0005829">
    <property type="term" value="C:cytosol"/>
    <property type="evidence" value="ECO:0007669"/>
    <property type="project" value="TreeGrafter"/>
</dbReference>
<dbReference type="InterPro" id="IPR001910">
    <property type="entry name" value="Inosine/uridine_hydrolase_dom"/>
</dbReference>
<dbReference type="InterPro" id="IPR023186">
    <property type="entry name" value="IUNH"/>
</dbReference>
<proteinExistence type="inferred from homology"/>
<evidence type="ECO:0000256" key="2">
    <source>
        <dbReference type="ARBA" id="ARBA00022801"/>
    </source>
</evidence>
<dbReference type="EMBL" id="JAGMUV010000018">
    <property type="protein sequence ID" value="KAH7128980.1"/>
    <property type="molecule type" value="Genomic_DNA"/>
</dbReference>
<dbReference type="Proteomes" id="UP000738349">
    <property type="component" value="Unassembled WGS sequence"/>
</dbReference>
<dbReference type="Gene3D" id="3.90.245.10">
    <property type="entry name" value="Ribonucleoside hydrolase-like"/>
    <property type="match status" value="1"/>
</dbReference>
<reference evidence="5" key="1">
    <citation type="journal article" date="2021" name="Nat. Commun.">
        <title>Genetic determinants of endophytism in the Arabidopsis root mycobiome.</title>
        <authorList>
            <person name="Mesny F."/>
            <person name="Miyauchi S."/>
            <person name="Thiergart T."/>
            <person name="Pickel B."/>
            <person name="Atanasova L."/>
            <person name="Karlsson M."/>
            <person name="Huettel B."/>
            <person name="Barry K.W."/>
            <person name="Haridas S."/>
            <person name="Chen C."/>
            <person name="Bauer D."/>
            <person name="Andreopoulos W."/>
            <person name="Pangilinan J."/>
            <person name="LaButti K."/>
            <person name="Riley R."/>
            <person name="Lipzen A."/>
            <person name="Clum A."/>
            <person name="Drula E."/>
            <person name="Henrissat B."/>
            <person name="Kohler A."/>
            <person name="Grigoriev I.V."/>
            <person name="Martin F.M."/>
            <person name="Hacquard S."/>
        </authorList>
    </citation>
    <scope>NUCLEOTIDE SEQUENCE</scope>
    <source>
        <strain evidence="5">MPI-CAGE-AT-0147</strain>
    </source>
</reference>
<evidence type="ECO:0000313" key="6">
    <source>
        <dbReference type="Proteomes" id="UP000738349"/>
    </source>
</evidence>
<dbReference type="Pfam" id="PF01156">
    <property type="entry name" value="IU_nuc_hydro"/>
    <property type="match status" value="1"/>
</dbReference>
<dbReference type="PANTHER" id="PTHR12304">
    <property type="entry name" value="INOSINE-URIDINE PREFERRING NUCLEOSIDE HYDROLASE"/>
    <property type="match status" value="1"/>
</dbReference>
<dbReference type="InterPro" id="IPR036452">
    <property type="entry name" value="Ribo_hydro-like"/>
</dbReference>
<comment type="caution">
    <text evidence="5">The sequence shown here is derived from an EMBL/GenBank/DDBJ whole genome shotgun (WGS) entry which is preliminary data.</text>
</comment>